<sequence length="438" mass="49110">MQEWSEQLRHGRPNRQREQRIADVLGKATVDDPDAWLKSSKTLIALTSSRLGHRSEIHWHVCRFLSRSILDCRRRDAILLVASGSAIEPWAIRAAELFDAPVVRIAVASEKSSNQRCEKTHAEISIGSEEQSLSRDQILLEIADRIDAVHVRRGGRISAALRSRMLRSNDASIRVAIPPASVSKSLKSDAAALVQAGAVGWFDFSIDSEKIAAESSTSSTSSEEFSFQTDASWATQSGQWLIHCTRAPTGPWPDQTINQYRDSMILGDRSVLNRQPLDSLQQILRSGRLVASSVATSKNYPVVCLTENTLSLTLSQRCFRPHLGRWDYEPFGVAIRRSAATAMGCQPVIYGQPAMKTKLKPDDRFRFHPVGKTYDWRKEREWRCPGSLDLQAIPSEDLHVFALRSNEAENQLADSPVPVTWIDRKKNVQNLHTPCQYS</sequence>
<protein>
    <submittedName>
        <fullName evidence="1">Uncharacterized protein</fullName>
    </submittedName>
</protein>
<dbReference type="AlphaFoldDB" id="A0A5B1CNP2"/>
<reference evidence="1 2" key="1">
    <citation type="submission" date="2019-08" db="EMBL/GenBank/DDBJ databases">
        <title>Deep-cultivation of Planctomycetes and their phenomic and genomic characterization uncovers novel biology.</title>
        <authorList>
            <person name="Wiegand S."/>
            <person name="Jogler M."/>
            <person name="Boedeker C."/>
            <person name="Pinto D."/>
            <person name="Vollmers J."/>
            <person name="Rivas-Marin E."/>
            <person name="Kohn T."/>
            <person name="Peeters S.H."/>
            <person name="Heuer A."/>
            <person name="Rast P."/>
            <person name="Oberbeckmann S."/>
            <person name="Bunk B."/>
            <person name="Jeske O."/>
            <person name="Meyerdierks A."/>
            <person name="Storesund J.E."/>
            <person name="Kallscheuer N."/>
            <person name="Luecker S."/>
            <person name="Lage O.M."/>
            <person name="Pohl T."/>
            <person name="Merkel B.J."/>
            <person name="Hornburger P."/>
            <person name="Mueller R.-W."/>
            <person name="Bruemmer F."/>
            <person name="Labrenz M."/>
            <person name="Spormann A.M."/>
            <person name="Op Den Camp H."/>
            <person name="Overmann J."/>
            <person name="Amann R."/>
            <person name="Jetten M.S.M."/>
            <person name="Mascher T."/>
            <person name="Medema M.H."/>
            <person name="Devos D.P."/>
            <person name="Kaster A.-K."/>
            <person name="Ovreas L."/>
            <person name="Rohde M."/>
            <person name="Galperin M.Y."/>
            <person name="Jogler C."/>
        </authorList>
    </citation>
    <scope>NUCLEOTIDE SEQUENCE [LARGE SCALE GENOMIC DNA]</scope>
    <source>
        <strain evidence="1 2">LF1</strain>
    </source>
</reference>
<comment type="caution">
    <text evidence="1">The sequence shown here is derived from an EMBL/GenBank/DDBJ whole genome shotgun (WGS) entry which is preliminary data.</text>
</comment>
<gene>
    <name evidence="1" type="ORF">LF1_37460</name>
</gene>
<evidence type="ECO:0000313" key="2">
    <source>
        <dbReference type="Proteomes" id="UP000322699"/>
    </source>
</evidence>
<name>A0A5B1CNP2_9BACT</name>
<proteinExistence type="predicted"/>
<dbReference type="RefSeq" id="WP_068259875.1">
    <property type="nucleotide sequence ID" value="NZ_LWSK01000013.1"/>
</dbReference>
<evidence type="ECO:0000313" key="1">
    <source>
        <dbReference type="EMBL" id="KAA1261200.1"/>
    </source>
</evidence>
<dbReference type="Proteomes" id="UP000322699">
    <property type="component" value="Unassembled WGS sequence"/>
</dbReference>
<keyword evidence="2" id="KW-1185">Reference proteome</keyword>
<organism evidence="1 2">
    <name type="scientific">Rubripirellula obstinata</name>
    <dbReference type="NCBI Taxonomy" id="406547"/>
    <lineage>
        <taxon>Bacteria</taxon>
        <taxon>Pseudomonadati</taxon>
        <taxon>Planctomycetota</taxon>
        <taxon>Planctomycetia</taxon>
        <taxon>Pirellulales</taxon>
        <taxon>Pirellulaceae</taxon>
        <taxon>Rubripirellula</taxon>
    </lineage>
</organism>
<dbReference type="EMBL" id="VRLW01000001">
    <property type="protein sequence ID" value="KAA1261200.1"/>
    <property type="molecule type" value="Genomic_DNA"/>
</dbReference>
<accession>A0A5B1CNP2</accession>